<dbReference type="PANTHER" id="PTHR12867:SF6">
    <property type="entry name" value="N-ACETYLGLUCOSAMINYLDIPHOSPHODOLICHOL N-ACETYLGLUCOSAMINYLTRANSFERASE"/>
    <property type="match status" value="1"/>
</dbReference>
<dbReference type="InterPro" id="IPR039042">
    <property type="entry name" value="Alg13-like"/>
</dbReference>
<dbReference type="InterPro" id="IPR007235">
    <property type="entry name" value="Glyco_trans_28_C"/>
</dbReference>
<accession>A0A8W8LJC7</accession>
<dbReference type="SUPFAM" id="SSF53756">
    <property type="entry name" value="UDP-Glycosyltransferase/glycogen phosphorylase"/>
    <property type="match status" value="1"/>
</dbReference>
<protein>
    <recommendedName>
        <fullName evidence="4">UDP-N-acetylglucosamine transferase subunit ALG13</fullName>
        <ecNumber evidence="3">2.4.1.141</ecNumber>
    </recommendedName>
</protein>
<feature type="domain" description="Glycosyl transferase family 28 C-terminal" evidence="10">
    <location>
        <begin position="12"/>
        <end position="141"/>
    </location>
</feature>
<keyword evidence="9" id="KW-1133">Transmembrane helix</keyword>
<evidence type="ECO:0000256" key="6">
    <source>
        <dbReference type="ARBA" id="ARBA00022679"/>
    </source>
</evidence>
<dbReference type="GO" id="GO:0004577">
    <property type="term" value="F:N-acetylglucosaminyldiphosphodolichol N-acetylglucosaminyltransferase activity"/>
    <property type="evidence" value="ECO:0007669"/>
    <property type="project" value="UniProtKB-EC"/>
</dbReference>
<evidence type="ECO:0000256" key="3">
    <source>
        <dbReference type="ARBA" id="ARBA00012614"/>
    </source>
</evidence>
<dbReference type="Proteomes" id="UP000005408">
    <property type="component" value="Unassembled WGS sequence"/>
</dbReference>
<evidence type="ECO:0000256" key="1">
    <source>
        <dbReference type="ARBA" id="ARBA00004240"/>
    </source>
</evidence>
<keyword evidence="9" id="KW-0812">Transmembrane</keyword>
<dbReference type="Gene3D" id="3.40.50.2000">
    <property type="entry name" value="Glycogen Phosphorylase B"/>
    <property type="match status" value="1"/>
</dbReference>
<keyword evidence="6" id="KW-0808">Transferase</keyword>
<dbReference type="Pfam" id="PF04101">
    <property type="entry name" value="Glyco_tran_28_C"/>
    <property type="match status" value="1"/>
</dbReference>
<organism evidence="11 12">
    <name type="scientific">Magallana gigas</name>
    <name type="common">Pacific oyster</name>
    <name type="synonym">Crassostrea gigas</name>
    <dbReference type="NCBI Taxonomy" id="29159"/>
    <lineage>
        <taxon>Eukaryota</taxon>
        <taxon>Metazoa</taxon>
        <taxon>Spiralia</taxon>
        <taxon>Lophotrochozoa</taxon>
        <taxon>Mollusca</taxon>
        <taxon>Bivalvia</taxon>
        <taxon>Autobranchia</taxon>
        <taxon>Pteriomorphia</taxon>
        <taxon>Ostreida</taxon>
        <taxon>Ostreoidea</taxon>
        <taxon>Ostreidae</taxon>
        <taxon>Magallana</taxon>
    </lineage>
</organism>
<feature type="transmembrane region" description="Helical" evidence="9">
    <location>
        <begin position="354"/>
        <end position="373"/>
    </location>
</feature>
<evidence type="ECO:0000256" key="5">
    <source>
        <dbReference type="ARBA" id="ARBA00022676"/>
    </source>
</evidence>
<dbReference type="GO" id="GO:0006488">
    <property type="term" value="P:dolichol-linked oligosaccharide biosynthetic process"/>
    <property type="evidence" value="ECO:0007669"/>
    <property type="project" value="InterPro"/>
</dbReference>
<evidence type="ECO:0000313" key="12">
    <source>
        <dbReference type="Proteomes" id="UP000005408"/>
    </source>
</evidence>
<evidence type="ECO:0000313" key="11">
    <source>
        <dbReference type="EnsemblMetazoa" id="G28279.8:cds"/>
    </source>
</evidence>
<dbReference type="PANTHER" id="PTHR12867">
    <property type="entry name" value="GLYCOSYL TRANSFERASE-RELATED"/>
    <property type="match status" value="1"/>
</dbReference>
<keyword evidence="5" id="KW-0328">Glycosyltransferase</keyword>
<evidence type="ECO:0000256" key="7">
    <source>
        <dbReference type="ARBA" id="ARBA00022824"/>
    </source>
</evidence>
<evidence type="ECO:0000259" key="10">
    <source>
        <dbReference type="Pfam" id="PF04101"/>
    </source>
</evidence>
<reference evidence="11" key="1">
    <citation type="submission" date="2022-08" db="UniProtKB">
        <authorList>
            <consortium name="EnsemblMetazoa"/>
        </authorList>
    </citation>
    <scope>IDENTIFICATION</scope>
    <source>
        <strain evidence="11">05x7-T-G4-1.051#20</strain>
    </source>
</reference>
<evidence type="ECO:0000256" key="9">
    <source>
        <dbReference type="SAM" id="Phobius"/>
    </source>
</evidence>
<evidence type="ECO:0000256" key="2">
    <source>
        <dbReference type="ARBA" id="ARBA00006962"/>
    </source>
</evidence>
<feature type="region of interest" description="Disordered" evidence="8">
    <location>
        <begin position="231"/>
        <end position="325"/>
    </location>
</feature>
<dbReference type="GO" id="GO:0005783">
    <property type="term" value="C:endoplasmic reticulum"/>
    <property type="evidence" value="ECO:0007669"/>
    <property type="project" value="UniProtKB-SubCell"/>
</dbReference>
<sequence length="485" mass="53801">MSSARKRGQNSVFVTVGTTQFEKLTDYVCSSAVLKTLANLGYRKVVVQIGRGRDPLIDTVPGIEVEVYRLKPSITEDIRQASLVISHAGAGSCLETLAANKPLLVVINDDLMNNHQLELAYQLNKDGHLFYCTVSTLVDTLHSQHSIMTLSLRYLCVVERRIISSIYTQHQTVRRNHCSQAVRDSKYKLFGHQRVVNSVCHSKAMVRNTKNILDLLRKSFTTDVRLHCKAGKSGIPHSGETTGTTQGGEITGTTQGGEITGTTQGGEITGTTQGGEITGTTQGGEITGTTQGGEITGTTQGGATQGGESQTEPNREVVSTDDQDREVGRPKLEYKCIYFFPPINIIRIVQRFQLLVYSTLFPTAVAYLCTVPAPSYMMMGFVVTNVMLMPLVFYMMPRMIGSMFVGGVGDVVDTLQVSRLSFFGNRKDSFYKIENVKPLSEVSHVNLVYSKFELYNKKEKLYLFHSYSQVLDKELYEIIFGRMNE</sequence>
<keyword evidence="12" id="KW-1185">Reference proteome</keyword>
<keyword evidence="7" id="KW-0256">Endoplasmic reticulum</keyword>
<keyword evidence="9" id="KW-0472">Membrane</keyword>
<dbReference type="AlphaFoldDB" id="A0A8W8LJC7"/>
<proteinExistence type="inferred from homology"/>
<feature type="compositionally biased region" description="Gly residues" evidence="8">
    <location>
        <begin position="245"/>
        <end position="305"/>
    </location>
</feature>
<comment type="similarity">
    <text evidence="2">Belongs to the glycosyltransferase 28 family.</text>
</comment>
<dbReference type="EnsemblMetazoa" id="G28279.8">
    <property type="protein sequence ID" value="G28279.8:cds"/>
    <property type="gene ID" value="G28279"/>
</dbReference>
<comment type="subcellular location">
    <subcellularLocation>
        <location evidence="1">Endoplasmic reticulum</location>
    </subcellularLocation>
</comment>
<evidence type="ECO:0000256" key="8">
    <source>
        <dbReference type="SAM" id="MobiDB-lite"/>
    </source>
</evidence>
<evidence type="ECO:0000256" key="4">
    <source>
        <dbReference type="ARBA" id="ARBA00017468"/>
    </source>
</evidence>
<name>A0A8W8LJC7_MAGGI</name>
<dbReference type="EC" id="2.4.1.141" evidence="3"/>